<dbReference type="Gene3D" id="3.40.50.1820">
    <property type="entry name" value="alpha/beta hydrolase"/>
    <property type="match status" value="1"/>
</dbReference>
<organism evidence="1 2">
    <name type="scientific">Streptacidiphilus fuscans</name>
    <dbReference type="NCBI Taxonomy" id="2789292"/>
    <lineage>
        <taxon>Bacteria</taxon>
        <taxon>Bacillati</taxon>
        <taxon>Actinomycetota</taxon>
        <taxon>Actinomycetes</taxon>
        <taxon>Kitasatosporales</taxon>
        <taxon>Streptomycetaceae</taxon>
        <taxon>Streptacidiphilus</taxon>
    </lineage>
</organism>
<comment type="caution">
    <text evidence="1">The sequence shown here is derived from an EMBL/GenBank/DDBJ whole genome shotgun (WGS) entry which is preliminary data.</text>
</comment>
<dbReference type="AlphaFoldDB" id="A0A931FEA7"/>
<accession>A0A931FEA7</accession>
<name>A0A931FEA7_9ACTN</name>
<proteinExistence type="predicted"/>
<keyword evidence="2" id="KW-1185">Reference proteome</keyword>
<reference evidence="1" key="1">
    <citation type="submission" date="2020-11" db="EMBL/GenBank/DDBJ databases">
        <title>Isolation and identification of active actinomycetes.</title>
        <authorList>
            <person name="Yu B."/>
        </authorList>
    </citation>
    <scope>NUCLEOTIDE SEQUENCE</scope>
    <source>
        <strain evidence="1">NEAU-YB345</strain>
    </source>
</reference>
<dbReference type="Proteomes" id="UP000657385">
    <property type="component" value="Unassembled WGS sequence"/>
</dbReference>
<dbReference type="InterPro" id="IPR029058">
    <property type="entry name" value="AB_hydrolase_fold"/>
</dbReference>
<keyword evidence="1" id="KW-0378">Hydrolase</keyword>
<gene>
    <name evidence="1" type="ORF">I2501_26375</name>
</gene>
<sequence length="243" mass="25532">MPPAPHTLAYGPGDLLLDVHRPEGTPTGTVLLWHGRGAQERDVLGALAQQAAARGLLVLVPDWQPDAEGAGWSQLRASAAFLRQRAGEWGGDPEHAVLAGWSLGARAALATVLRPADSWDGWRPAAVVGIAGNYLTSHDPRMGPPATEELATTAQPPLPVHLVHGSADTLVDVSNSREFHTALAQHHWPVAYTETATDHAGVVMTEFAPELGRCRRVHHGHALAGGLATADALAQAAVQVAGR</sequence>
<dbReference type="SUPFAM" id="SSF53474">
    <property type="entry name" value="alpha/beta-Hydrolases"/>
    <property type="match status" value="1"/>
</dbReference>
<protein>
    <submittedName>
        <fullName evidence="1">Alpha/beta hydrolase</fullName>
    </submittedName>
</protein>
<evidence type="ECO:0000313" key="1">
    <source>
        <dbReference type="EMBL" id="MBF9071552.1"/>
    </source>
</evidence>
<evidence type="ECO:0000313" key="2">
    <source>
        <dbReference type="Proteomes" id="UP000657385"/>
    </source>
</evidence>
<dbReference type="RefSeq" id="WP_196196722.1">
    <property type="nucleotide sequence ID" value="NZ_JADPRT010000012.1"/>
</dbReference>
<dbReference type="GO" id="GO:0016787">
    <property type="term" value="F:hydrolase activity"/>
    <property type="evidence" value="ECO:0007669"/>
    <property type="project" value="UniProtKB-KW"/>
</dbReference>
<dbReference type="EMBL" id="JADPRT010000012">
    <property type="protein sequence ID" value="MBF9071552.1"/>
    <property type="molecule type" value="Genomic_DNA"/>
</dbReference>